<dbReference type="Proteomes" id="UP000823821">
    <property type="component" value="Unassembled WGS sequence"/>
</dbReference>
<protein>
    <submittedName>
        <fullName evidence="5">ATP-binding cassette domain-containing protein</fullName>
    </submittedName>
</protein>
<dbReference type="EMBL" id="DWZD01000053">
    <property type="protein sequence ID" value="HJA79983.1"/>
    <property type="molecule type" value="Genomic_DNA"/>
</dbReference>
<dbReference type="AlphaFoldDB" id="A0A9D2HR25"/>
<reference evidence="5" key="1">
    <citation type="journal article" date="2021" name="PeerJ">
        <title>Extensive microbial diversity within the chicken gut microbiome revealed by metagenomics and culture.</title>
        <authorList>
            <person name="Gilroy R."/>
            <person name="Ravi A."/>
            <person name="Getino M."/>
            <person name="Pursley I."/>
            <person name="Horton D.L."/>
            <person name="Alikhan N.F."/>
            <person name="Baker D."/>
            <person name="Gharbi K."/>
            <person name="Hall N."/>
            <person name="Watson M."/>
            <person name="Adriaenssens E.M."/>
            <person name="Foster-Nyarko E."/>
            <person name="Jarju S."/>
            <person name="Secka A."/>
            <person name="Antonio M."/>
            <person name="Oren A."/>
            <person name="Chaudhuri R.R."/>
            <person name="La Ragione R."/>
            <person name="Hildebrand F."/>
            <person name="Pallen M.J."/>
        </authorList>
    </citation>
    <scope>NUCLEOTIDE SEQUENCE</scope>
    <source>
        <strain evidence="5">5032</strain>
    </source>
</reference>
<proteinExistence type="predicted"/>
<dbReference type="InterPro" id="IPR003439">
    <property type="entry name" value="ABC_transporter-like_ATP-bd"/>
</dbReference>
<evidence type="ECO:0000256" key="3">
    <source>
        <dbReference type="ARBA" id="ARBA00022840"/>
    </source>
</evidence>
<dbReference type="PANTHER" id="PTHR42734">
    <property type="entry name" value="METAL TRANSPORT SYSTEM ATP-BINDING PROTEIN TM_0124-RELATED"/>
    <property type="match status" value="1"/>
</dbReference>
<keyword evidence="2" id="KW-0547">Nucleotide-binding</keyword>
<organism evidence="5 6">
    <name type="scientific">Candidatus Desulfovibrio intestinavium</name>
    <dbReference type="NCBI Taxonomy" id="2838534"/>
    <lineage>
        <taxon>Bacteria</taxon>
        <taxon>Pseudomonadati</taxon>
        <taxon>Thermodesulfobacteriota</taxon>
        <taxon>Desulfovibrionia</taxon>
        <taxon>Desulfovibrionales</taxon>
        <taxon>Desulfovibrionaceae</taxon>
        <taxon>Desulfovibrio</taxon>
    </lineage>
</organism>
<dbReference type="InterPro" id="IPR027417">
    <property type="entry name" value="P-loop_NTPase"/>
</dbReference>
<dbReference type="SMART" id="SM00382">
    <property type="entry name" value="AAA"/>
    <property type="match status" value="1"/>
</dbReference>
<dbReference type="Gene3D" id="3.40.50.300">
    <property type="entry name" value="P-loop containing nucleotide triphosphate hydrolases"/>
    <property type="match status" value="1"/>
</dbReference>
<dbReference type="Pfam" id="PF00005">
    <property type="entry name" value="ABC_tran"/>
    <property type="match status" value="1"/>
</dbReference>
<dbReference type="InterPro" id="IPR003593">
    <property type="entry name" value="AAA+_ATPase"/>
</dbReference>
<dbReference type="GO" id="GO:0005524">
    <property type="term" value="F:ATP binding"/>
    <property type="evidence" value="ECO:0007669"/>
    <property type="project" value="UniProtKB-KW"/>
</dbReference>
<evidence type="ECO:0000259" key="4">
    <source>
        <dbReference type="PROSITE" id="PS50893"/>
    </source>
</evidence>
<evidence type="ECO:0000256" key="2">
    <source>
        <dbReference type="ARBA" id="ARBA00022741"/>
    </source>
</evidence>
<dbReference type="GO" id="GO:0016887">
    <property type="term" value="F:ATP hydrolysis activity"/>
    <property type="evidence" value="ECO:0007669"/>
    <property type="project" value="InterPro"/>
</dbReference>
<dbReference type="PROSITE" id="PS50893">
    <property type="entry name" value="ABC_TRANSPORTER_2"/>
    <property type="match status" value="1"/>
</dbReference>
<dbReference type="PROSITE" id="PS00211">
    <property type="entry name" value="ABC_TRANSPORTER_1"/>
    <property type="match status" value="2"/>
</dbReference>
<evidence type="ECO:0000313" key="5">
    <source>
        <dbReference type="EMBL" id="HJA79983.1"/>
    </source>
</evidence>
<dbReference type="InterPro" id="IPR017871">
    <property type="entry name" value="ABC_transporter-like_CS"/>
</dbReference>
<evidence type="ECO:0000313" key="6">
    <source>
        <dbReference type="Proteomes" id="UP000823821"/>
    </source>
</evidence>
<reference evidence="5" key="2">
    <citation type="submission" date="2021-04" db="EMBL/GenBank/DDBJ databases">
        <authorList>
            <person name="Gilroy R."/>
        </authorList>
    </citation>
    <scope>NUCLEOTIDE SEQUENCE</scope>
    <source>
        <strain evidence="5">5032</strain>
    </source>
</reference>
<dbReference type="InterPro" id="IPR050153">
    <property type="entry name" value="Metal_Ion_Import_ABC"/>
</dbReference>
<dbReference type="PANTHER" id="PTHR42734:SF7">
    <property type="entry name" value="ATP-BINDING COMPONENT OF ABC TRANSPORTER-RELATED"/>
    <property type="match status" value="1"/>
</dbReference>
<accession>A0A9D2HR25</accession>
<sequence>MCAPCGKTSTVSRKALPGPVPSEVAVRLRGLTVQRDGLSILSDINADIPRGGCTVLVGPNGAGKSTLLLCLIGEMPHEGRVTFPASGHTAPRMAYVPQHVQLDAGLPLTVLEFLALGQQRRPLWLGIAASVRAQALNQLDAVQAAHLARRRMGDLSGGEQRRVLLAAALARRPRLLLLDEPAAGVDAGGERLFWEVLDAARREQDFTLIMVSHNLSLTAHYATQVLCLKGCLLRSGTPHTALTAPTLRALFGVPIHLYPEQCEEPDETCAQCGAHCHSTDTTACGPSAPQPPRSGSLA</sequence>
<keyword evidence="3 5" id="KW-0067">ATP-binding</keyword>
<gene>
    <name evidence="5" type="ORF">H9784_10550</name>
</gene>
<evidence type="ECO:0000256" key="1">
    <source>
        <dbReference type="ARBA" id="ARBA00022448"/>
    </source>
</evidence>
<name>A0A9D2HR25_9BACT</name>
<dbReference type="SUPFAM" id="SSF52540">
    <property type="entry name" value="P-loop containing nucleoside triphosphate hydrolases"/>
    <property type="match status" value="1"/>
</dbReference>
<comment type="caution">
    <text evidence="5">The sequence shown here is derived from an EMBL/GenBank/DDBJ whole genome shotgun (WGS) entry which is preliminary data.</text>
</comment>
<feature type="domain" description="ABC transporter" evidence="4">
    <location>
        <begin position="26"/>
        <end position="255"/>
    </location>
</feature>
<keyword evidence="1" id="KW-0813">Transport</keyword>